<protein>
    <submittedName>
        <fullName evidence="3">Nonstructural protein NSP1.pep1</fullName>
    </submittedName>
</protein>
<dbReference type="EMBL" id="AB646362">
    <property type="protein sequence ID" value="BAL04379.1"/>
    <property type="molecule type" value="Genomic_RNA"/>
</dbReference>
<evidence type="ECO:0000313" key="3">
    <source>
        <dbReference type="EMBL" id="BAL04379.1"/>
    </source>
</evidence>
<reference evidence="3" key="1">
    <citation type="journal article" date="2011" name="J. Gen. Virol.">
        <title>Genetic divergence and classification of non-structural protein 1 among porcine rotaviruses of species B.</title>
        <authorList>
            <person name="Suzuki T."/>
            <person name="Kuga K."/>
            <person name="Miyazaki A."/>
            <person name="Tsunemitsu H."/>
        </authorList>
    </citation>
    <scope>NUCLEOTIDE SEQUENCE</scope>
    <source>
        <strain evidence="3">PB-87-Z2</strain>
    </source>
</reference>
<evidence type="ECO:0000256" key="2">
    <source>
        <dbReference type="SAM" id="Phobius"/>
    </source>
</evidence>
<keyword evidence="2" id="KW-1133">Transmembrane helix</keyword>
<proteinExistence type="predicted"/>
<accession>G3XHM7</accession>
<sequence length="101" mass="11472">MGSRQSSLQSQSHRIDIQSHHSNIHLNSNTLADFKTHHILVAAGSAIIALLLAFLISSLICNCYLIRRLRHGPKRFYRTSQAQERSYSSLPKQPIRSNYTV</sequence>
<name>G3XHM7_9REOV</name>
<feature type="transmembrane region" description="Helical" evidence="2">
    <location>
        <begin position="39"/>
        <end position="65"/>
    </location>
</feature>
<keyword evidence="2" id="KW-0812">Transmembrane</keyword>
<feature type="region of interest" description="Disordered" evidence="1">
    <location>
        <begin position="80"/>
        <end position="101"/>
    </location>
</feature>
<evidence type="ECO:0000256" key="1">
    <source>
        <dbReference type="SAM" id="MobiDB-lite"/>
    </source>
</evidence>
<organism evidence="3">
    <name type="scientific">Porcine rotavirus B</name>
    <dbReference type="NCBI Taxonomy" id="449582"/>
    <lineage>
        <taxon>Viruses</taxon>
        <taxon>Riboviria</taxon>
        <taxon>Orthornavirae</taxon>
        <taxon>Duplornaviricota</taxon>
        <taxon>Resentoviricetes</taxon>
        <taxon>Reovirales</taxon>
        <taxon>Sedoreoviridae</taxon>
        <taxon>Rotavirus</taxon>
        <taxon>Rotavirus betagastroenteritidis</taxon>
        <taxon>Rotavirus B</taxon>
    </lineage>
</organism>
<keyword evidence="2" id="KW-0472">Membrane</keyword>